<dbReference type="AlphaFoldDB" id="A0A0C3QFY7"/>
<keyword evidence="4" id="KW-1185">Reference proteome</keyword>
<accession>A0A0C3QFY7</accession>
<evidence type="ECO:0000256" key="1">
    <source>
        <dbReference type="SAM" id="Phobius"/>
    </source>
</evidence>
<keyword evidence="1" id="KW-0472">Membrane</keyword>
<organism evidence="2 4">
    <name type="scientific">Tulasnella calospora MUT 4182</name>
    <dbReference type="NCBI Taxonomy" id="1051891"/>
    <lineage>
        <taxon>Eukaryota</taxon>
        <taxon>Fungi</taxon>
        <taxon>Dikarya</taxon>
        <taxon>Basidiomycota</taxon>
        <taxon>Agaricomycotina</taxon>
        <taxon>Agaricomycetes</taxon>
        <taxon>Cantharellales</taxon>
        <taxon>Tulasnellaceae</taxon>
        <taxon>Tulasnella</taxon>
    </lineage>
</organism>
<keyword evidence="1" id="KW-0812">Transmembrane</keyword>
<reference evidence="4" key="2">
    <citation type="submission" date="2015-01" db="EMBL/GenBank/DDBJ databases">
        <title>Evolutionary Origins and Diversification of the Mycorrhizal Mutualists.</title>
        <authorList>
            <consortium name="DOE Joint Genome Institute"/>
            <consortium name="Mycorrhizal Genomics Consortium"/>
            <person name="Kohler A."/>
            <person name="Kuo A."/>
            <person name="Nagy L.G."/>
            <person name="Floudas D."/>
            <person name="Copeland A."/>
            <person name="Barry K.W."/>
            <person name="Cichocki N."/>
            <person name="Veneault-Fourrey C."/>
            <person name="LaButti K."/>
            <person name="Lindquist E.A."/>
            <person name="Lipzen A."/>
            <person name="Lundell T."/>
            <person name="Morin E."/>
            <person name="Murat C."/>
            <person name="Riley R."/>
            <person name="Ohm R."/>
            <person name="Sun H."/>
            <person name="Tunlid A."/>
            <person name="Henrissat B."/>
            <person name="Grigoriev I.V."/>
            <person name="Hibbett D.S."/>
            <person name="Martin F."/>
        </authorList>
    </citation>
    <scope>NUCLEOTIDE SEQUENCE [LARGE SCALE GENOMIC DNA]</scope>
    <source>
        <strain evidence="4">MUT 4182</strain>
    </source>
</reference>
<name>A0A0C3QFY7_9AGAM</name>
<dbReference type="OrthoDB" id="2960209at2759"/>
<dbReference type="Proteomes" id="UP000054248">
    <property type="component" value="Unassembled WGS sequence"/>
</dbReference>
<gene>
    <name evidence="3" type="ORF">M407DRAFT_241919</name>
    <name evidence="2" type="ORF">M407DRAFT_244160</name>
</gene>
<keyword evidence="1" id="KW-1133">Transmembrane helix</keyword>
<evidence type="ECO:0000313" key="4">
    <source>
        <dbReference type="Proteomes" id="UP000054248"/>
    </source>
</evidence>
<proteinExistence type="predicted"/>
<reference evidence="2 4" key="1">
    <citation type="submission" date="2014-04" db="EMBL/GenBank/DDBJ databases">
        <authorList>
            <consortium name="DOE Joint Genome Institute"/>
            <person name="Kuo A."/>
            <person name="Girlanda M."/>
            <person name="Perotto S."/>
            <person name="Kohler A."/>
            <person name="Nagy L.G."/>
            <person name="Floudas D."/>
            <person name="Copeland A."/>
            <person name="Barry K.W."/>
            <person name="Cichocki N."/>
            <person name="Veneault-Fourrey C."/>
            <person name="LaButti K."/>
            <person name="Lindquist E.A."/>
            <person name="Lipzen A."/>
            <person name="Lundell T."/>
            <person name="Morin E."/>
            <person name="Murat C."/>
            <person name="Sun H."/>
            <person name="Tunlid A."/>
            <person name="Henrissat B."/>
            <person name="Grigoriev I.V."/>
            <person name="Hibbett D.S."/>
            <person name="Martin F."/>
            <person name="Nordberg H.P."/>
            <person name="Cantor M.N."/>
            <person name="Hua S.X."/>
        </authorList>
    </citation>
    <scope>NUCLEOTIDE SEQUENCE [LARGE SCALE GENOMIC DNA]</scope>
    <source>
        <strain evidence="2 4">MUT 4182</strain>
    </source>
</reference>
<evidence type="ECO:0000313" key="3">
    <source>
        <dbReference type="EMBL" id="KIO30981.1"/>
    </source>
</evidence>
<dbReference type="EMBL" id="KN822966">
    <property type="protein sequence ID" value="KIO30981.1"/>
    <property type="molecule type" value="Genomic_DNA"/>
</dbReference>
<dbReference type="EMBL" id="KN823047">
    <property type="protein sequence ID" value="KIO25141.1"/>
    <property type="molecule type" value="Genomic_DNA"/>
</dbReference>
<protein>
    <submittedName>
        <fullName evidence="2">Uncharacterized protein</fullName>
    </submittedName>
</protein>
<dbReference type="HOGENOM" id="CLU_109488_1_0_1"/>
<reference evidence="2" key="3">
    <citation type="submission" date="2015-02" db="EMBL/GenBank/DDBJ databases">
        <title>Evolutionary Origins and Diversification of the Mycorrhizal Mutualists.</title>
        <authorList>
            <consortium name="DOE Joint Genome Institute"/>
            <consortium name="Mycorrhizal Genomics Consortium"/>
            <person name="Kohler A."/>
            <person name="Kuo A."/>
            <person name="Nagy L.G."/>
            <person name="Floudas D."/>
            <person name="Copeland A."/>
            <person name="Barry K.W."/>
            <person name="Cichocki N."/>
            <person name="Veneault-Fourrey C."/>
            <person name="LaButti K."/>
            <person name="Lindquist E.A."/>
            <person name="Lipzen A."/>
            <person name="Lundell T."/>
            <person name="Morin E."/>
            <person name="Murat C."/>
            <person name="Riley R."/>
            <person name="Ohm R."/>
            <person name="Sun H."/>
            <person name="Tunlid A."/>
            <person name="Henrissat B."/>
            <person name="Grigoriev I.V."/>
            <person name="Hibbett D.S."/>
            <person name="Martin F."/>
        </authorList>
    </citation>
    <scope>NUCLEOTIDE SEQUENCE</scope>
    <source>
        <strain evidence="2 4">MUT 4182</strain>
    </source>
</reference>
<sequence length="125" mass="14922">MWSYGQWQTFYHQNPQLSHMHNHSHHWDYSRHMRRAGFFRGPSRILWFTLGAVSVAWYMKGKERRAEWDRMMGDRQEMWNKRVHDVGQRAESTATQVADTSIESAIASLESLRAKLEERRKNSGQ</sequence>
<evidence type="ECO:0000313" key="2">
    <source>
        <dbReference type="EMBL" id="KIO25141.1"/>
    </source>
</evidence>
<feature type="transmembrane region" description="Helical" evidence="1">
    <location>
        <begin position="45"/>
        <end position="61"/>
    </location>
</feature>